<dbReference type="InterPro" id="IPR051943">
    <property type="entry name" value="TRAFAC_Dynamin-like_GTPase"/>
</dbReference>
<evidence type="ECO:0000256" key="1">
    <source>
        <dbReference type="SAM" id="Coils"/>
    </source>
</evidence>
<dbReference type="EMBL" id="FOGT01000007">
    <property type="protein sequence ID" value="SES08042.1"/>
    <property type="molecule type" value="Genomic_DNA"/>
</dbReference>
<dbReference type="Pfam" id="PF00350">
    <property type="entry name" value="Dynamin_N"/>
    <property type="match status" value="1"/>
</dbReference>
<dbReference type="OrthoDB" id="9816479at2"/>
<keyword evidence="4" id="KW-1185">Reference proteome</keyword>
<dbReference type="InterPro" id="IPR045063">
    <property type="entry name" value="Dynamin_N"/>
</dbReference>
<proteinExistence type="predicted"/>
<evidence type="ECO:0000313" key="3">
    <source>
        <dbReference type="EMBL" id="SES08042.1"/>
    </source>
</evidence>
<name>A0A1H9UF98_9BACI</name>
<dbReference type="PANTHER" id="PTHR43681:SF1">
    <property type="entry name" value="SARCALUMENIN"/>
    <property type="match status" value="1"/>
</dbReference>
<dbReference type="Proteomes" id="UP000198571">
    <property type="component" value="Unassembled WGS sequence"/>
</dbReference>
<dbReference type="RefSeq" id="WP_093051581.1">
    <property type="nucleotide sequence ID" value="NZ_FOGT01000007.1"/>
</dbReference>
<sequence length="581" mass="66572">MDHYKEQLDILKEFANEKTTGDRVAEQIDQLVNDIEEDNFVVTVLGEFKKGKSTLINALLRQDILPTDVLPATAFIHKISHGASRALKAVSDVGSDEYQLHSSALKSFTYNENEAQSLKYLSFEMDLSHLDKKLTLIDTPGVGDLQDHKFEVTYDSIPRSNVVIFTLDLTTPIRKTELEYLKDSILPMLTGDIIFVGNFSDRLDDDELDEVVNYMETKLKKELEMNIALWPVSSSIALKGHDDEEWRAFEEDLIAKIKSGAQIVKKQQVIEQRVELIKSALEDEIKRVLSMKKMDEEHLEQVLSNLLTLKNHLNETVKQFSHKAEKLKQNLQSIYQNKIHEYVDDLEEDIDNEIIMNLPGDLKNYFEKMLPKKIEKRIVKWIKQSETELRQNVVKIEEQMTEFMKLEIEDTLSSGNELLTGNKVSRDLVSFSVSPSKKKADARIESGVAVSAAGGLAALTAGSLLLLPIMLVGAPFLNDYLKDKKLERVREQIRPLIKERFDELRKLLSENFDEYIYETVDETRDEIIENYRMQVEETEADIRHEINVRTDKLEEGYQINEGDWDACIAQIENLSAGKAAV</sequence>
<keyword evidence="1" id="KW-0175">Coiled coil</keyword>
<protein>
    <submittedName>
        <fullName evidence="3">Dynamin family protein</fullName>
    </submittedName>
</protein>
<dbReference type="PANTHER" id="PTHR43681">
    <property type="entry name" value="TRANSMEMBRANE GTPASE FZO"/>
    <property type="match status" value="1"/>
</dbReference>
<feature type="domain" description="Dynamin N-terminal" evidence="2">
    <location>
        <begin position="42"/>
        <end position="191"/>
    </location>
</feature>
<dbReference type="InterPro" id="IPR027417">
    <property type="entry name" value="P-loop_NTPase"/>
</dbReference>
<accession>A0A1H9UF98</accession>
<organism evidence="3 4">
    <name type="scientific">Salipaludibacillus aurantiacus</name>
    <dbReference type="NCBI Taxonomy" id="1601833"/>
    <lineage>
        <taxon>Bacteria</taxon>
        <taxon>Bacillati</taxon>
        <taxon>Bacillota</taxon>
        <taxon>Bacilli</taxon>
        <taxon>Bacillales</taxon>
        <taxon>Bacillaceae</taxon>
    </lineage>
</organism>
<dbReference type="Gene3D" id="3.40.50.300">
    <property type="entry name" value="P-loop containing nucleotide triphosphate hydrolases"/>
    <property type="match status" value="1"/>
</dbReference>
<reference evidence="4" key="1">
    <citation type="submission" date="2016-10" db="EMBL/GenBank/DDBJ databases">
        <authorList>
            <person name="Varghese N."/>
            <person name="Submissions S."/>
        </authorList>
    </citation>
    <scope>NUCLEOTIDE SEQUENCE [LARGE SCALE GENOMIC DNA]</scope>
    <source>
        <strain evidence="4">S9</strain>
    </source>
</reference>
<dbReference type="AlphaFoldDB" id="A0A1H9UF98"/>
<dbReference type="SUPFAM" id="SSF52540">
    <property type="entry name" value="P-loop containing nucleoside triphosphate hydrolases"/>
    <property type="match status" value="1"/>
</dbReference>
<evidence type="ECO:0000313" key="4">
    <source>
        <dbReference type="Proteomes" id="UP000198571"/>
    </source>
</evidence>
<dbReference type="STRING" id="1601833.SAMN05518684_107175"/>
<gene>
    <name evidence="3" type="ORF">SAMN05518684_107175</name>
</gene>
<evidence type="ECO:0000259" key="2">
    <source>
        <dbReference type="Pfam" id="PF00350"/>
    </source>
</evidence>
<feature type="coiled-coil region" evidence="1">
    <location>
        <begin position="310"/>
        <end position="337"/>
    </location>
</feature>